<dbReference type="AlphaFoldDB" id="A0A212QMT9"/>
<dbReference type="Proteomes" id="UP000197025">
    <property type="component" value="Unassembled WGS sequence"/>
</dbReference>
<keyword evidence="1" id="KW-0413">Isomerase</keyword>
<dbReference type="InterPro" id="IPR016176">
    <property type="entry name" value="Cbl-dep_enz_cat"/>
</dbReference>
<keyword evidence="4" id="KW-1185">Reference proteome</keyword>
<evidence type="ECO:0000313" key="4">
    <source>
        <dbReference type="Proteomes" id="UP000197025"/>
    </source>
</evidence>
<organism evidence="3 4">
    <name type="scientific">Thermoflexus hugenholtzii JAD2</name>
    <dbReference type="NCBI Taxonomy" id="877466"/>
    <lineage>
        <taxon>Bacteria</taxon>
        <taxon>Bacillati</taxon>
        <taxon>Chloroflexota</taxon>
        <taxon>Thermoflexia</taxon>
        <taxon>Thermoflexales</taxon>
        <taxon>Thermoflexaceae</taxon>
        <taxon>Thermoflexus</taxon>
    </lineage>
</organism>
<name>A0A212QMT9_9CHLR</name>
<accession>A0A212QMT9</accession>
<evidence type="ECO:0000256" key="1">
    <source>
        <dbReference type="ARBA" id="ARBA00023235"/>
    </source>
</evidence>
<dbReference type="SUPFAM" id="SSF51703">
    <property type="entry name" value="Cobalamin (vitamin B12)-dependent enzymes"/>
    <property type="match status" value="1"/>
</dbReference>
<evidence type="ECO:0000259" key="2">
    <source>
        <dbReference type="Pfam" id="PF01642"/>
    </source>
</evidence>
<dbReference type="Gene3D" id="3.20.20.240">
    <property type="entry name" value="Methylmalonyl-CoA mutase"/>
    <property type="match status" value="1"/>
</dbReference>
<dbReference type="GO" id="GO:0031419">
    <property type="term" value="F:cobalamin binding"/>
    <property type="evidence" value="ECO:0007669"/>
    <property type="project" value="InterPro"/>
</dbReference>
<feature type="domain" description="Methylmalonyl-CoA mutase alpha/beta chain catalytic" evidence="2">
    <location>
        <begin position="35"/>
        <end position="550"/>
    </location>
</feature>
<dbReference type="OrthoDB" id="9762378at2"/>
<dbReference type="EMBL" id="FYEK01000012">
    <property type="protein sequence ID" value="SNB60702.1"/>
    <property type="molecule type" value="Genomic_DNA"/>
</dbReference>
<dbReference type="Pfam" id="PF01642">
    <property type="entry name" value="MM_CoA_mutase"/>
    <property type="match status" value="1"/>
</dbReference>
<evidence type="ECO:0000313" key="3">
    <source>
        <dbReference type="EMBL" id="SNB60702.1"/>
    </source>
</evidence>
<dbReference type="InParanoid" id="A0A212QMT9"/>
<dbReference type="GO" id="GO:0004494">
    <property type="term" value="F:methylmalonyl-CoA mutase activity"/>
    <property type="evidence" value="ECO:0007669"/>
    <property type="project" value="InterPro"/>
</dbReference>
<dbReference type="InterPro" id="IPR006098">
    <property type="entry name" value="MMCoA_mutase_a_cat"/>
</dbReference>
<reference evidence="4" key="1">
    <citation type="submission" date="2017-06" db="EMBL/GenBank/DDBJ databases">
        <authorList>
            <person name="Varghese N."/>
            <person name="Submissions S."/>
        </authorList>
    </citation>
    <scope>NUCLEOTIDE SEQUENCE [LARGE SCALE GENOMIC DNA]</scope>
    <source>
        <strain evidence="4">JAD2</strain>
    </source>
</reference>
<dbReference type="NCBIfam" id="TIGR00641">
    <property type="entry name" value="acid_CoA_mut_N"/>
    <property type="match status" value="1"/>
</dbReference>
<gene>
    <name evidence="3" type="ORF">SAMN02746019_00025810</name>
</gene>
<dbReference type="InterPro" id="IPR006099">
    <property type="entry name" value="MeMalonylCoA_mutase_a/b_cat"/>
</dbReference>
<dbReference type="RefSeq" id="WP_088570391.1">
    <property type="nucleotide sequence ID" value="NZ_FYEK01000012.1"/>
</dbReference>
<dbReference type="PANTHER" id="PTHR48101:SF1">
    <property type="entry name" value="METHYLMALONYL-COA MUTASE, LARGE SUBUNIT"/>
    <property type="match status" value="1"/>
</dbReference>
<protein>
    <submittedName>
        <fullName evidence="3">Methylmalonyl-CoA mutase, N-terminal domain</fullName>
    </submittedName>
</protein>
<proteinExistence type="predicted"/>
<dbReference type="PANTHER" id="PTHR48101">
    <property type="entry name" value="METHYLMALONYL-COA MUTASE, MITOCHONDRIAL-RELATED"/>
    <property type="match status" value="1"/>
</dbReference>
<sequence>MAAEVRIQEAEIRQAQRRWQEAIRDAPQRRPRFETPSGIPLEPLYTPADVEIDYLRDLGFPGEFPFTRGIYRTMYRGRLWTMRQYAGYATAEESNRRYRYLLAQGQTGLSVAFDLPTQLGYDADHPMAHGEVGRVGVSICSLEDMRRLLDGIPLDRVSLSMTINAPAAILLAMVLALAREQGVDWKQLRGTVQNDILKEYVARGLYIFPPEPSMRLAVDVMAFCHRHVPNWNPISISGYHIREAGATAVQEVAFTFAHALEYVRAAARTGLSIDDIGPQLSFFFNAHNHFLEEVAKFRAARRLWARLARDRLGATRPEAMMLRFHVQTGGSTLTAQQPENNIIRVTIQALAAILGGCQSLHTNAMDEALWLPTEKSARVALRTQQILAYESGVADTIDPLAGSYVIEHLTAEIERRAREEIDRIEAMGGALRAIETGYIQRAIAESAYQAQQAIESGEQIIVGVNAFQIEEERPELERLKVDPAIEEAQRARLQALRARRDGERVSALLSRIEEAARRPEEPLMPLFVEAVAADATLGEICGVLRRVWGEYQPPEVL</sequence>